<feature type="transmembrane region" description="Helical" evidence="6">
    <location>
        <begin position="419"/>
        <end position="439"/>
    </location>
</feature>
<reference evidence="8" key="1">
    <citation type="submission" date="2016-01" db="EMBL/GenBank/DDBJ databases">
        <authorList>
            <person name="Regsiter A."/>
            <person name="william w."/>
        </authorList>
    </citation>
    <scope>NUCLEOTIDE SEQUENCE [LARGE SCALE GENOMIC DNA]</scope>
    <source>
        <strain evidence="8">CFBP 6623</strain>
    </source>
</reference>
<dbReference type="STRING" id="1183432.AGR3A_Lc120041"/>
<dbReference type="RefSeq" id="WP_046799782.1">
    <property type="nucleotide sequence ID" value="NZ_LT009724.1"/>
</dbReference>
<evidence type="ECO:0000256" key="3">
    <source>
        <dbReference type="ARBA" id="ARBA00022692"/>
    </source>
</evidence>
<evidence type="ECO:0000256" key="1">
    <source>
        <dbReference type="ARBA" id="ARBA00004651"/>
    </source>
</evidence>
<evidence type="ECO:0000256" key="2">
    <source>
        <dbReference type="ARBA" id="ARBA00022475"/>
    </source>
</evidence>
<feature type="transmembrane region" description="Helical" evidence="6">
    <location>
        <begin position="244"/>
        <end position="264"/>
    </location>
</feature>
<feature type="transmembrane region" description="Helical" evidence="6">
    <location>
        <begin position="120"/>
        <end position="143"/>
    </location>
</feature>
<comment type="subcellular location">
    <subcellularLocation>
        <location evidence="1">Cell membrane</location>
        <topology evidence="1">Multi-pass membrane protein</topology>
    </subcellularLocation>
</comment>
<evidence type="ECO:0000256" key="5">
    <source>
        <dbReference type="ARBA" id="ARBA00023136"/>
    </source>
</evidence>
<dbReference type="InterPro" id="IPR002797">
    <property type="entry name" value="Polysacc_synth"/>
</dbReference>
<dbReference type="InterPro" id="IPR050833">
    <property type="entry name" value="Poly_Biosynth_Transport"/>
</dbReference>
<evidence type="ECO:0000256" key="6">
    <source>
        <dbReference type="SAM" id="Phobius"/>
    </source>
</evidence>
<evidence type="ECO:0000256" key="4">
    <source>
        <dbReference type="ARBA" id="ARBA00022989"/>
    </source>
</evidence>
<evidence type="ECO:0000313" key="7">
    <source>
        <dbReference type="EMBL" id="CUX45592.1"/>
    </source>
</evidence>
<organism evidence="7 8">
    <name type="scientific">Agrobacterium tomkonis CFBP 6623</name>
    <dbReference type="NCBI Taxonomy" id="1183432"/>
    <lineage>
        <taxon>Bacteria</taxon>
        <taxon>Pseudomonadati</taxon>
        <taxon>Pseudomonadota</taxon>
        <taxon>Alphaproteobacteria</taxon>
        <taxon>Hyphomicrobiales</taxon>
        <taxon>Rhizobiaceae</taxon>
        <taxon>Rhizobium/Agrobacterium group</taxon>
        <taxon>Agrobacterium</taxon>
        <taxon>Agrobacterium tumefaciens complex</taxon>
    </lineage>
</organism>
<evidence type="ECO:0000313" key="8">
    <source>
        <dbReference type="Proteomes" id="UP000191988"/>
    </source>
</evidence>
<gene>
    <name evidence="7" type="ORF">AGR3A_Lc120041</name>
</gene>
<protein>
    <submittedName>
        <fullName evidence="7">Putative Polysaccharide biosynthesis protein</fullName>
    </submittedName>
</protein>
<dbReference type="PANTHER" id="PTHR30250">
    <property type="entry name" value="PST FAMILY PREDICTED COLANIC ACID TRANSPORTER"/>
    <property type="match status" value="1"/>
</dbReference>
<dbReference type="GO" id="GO:0005886">
    <property type="term" value="C:plasma membrane"/>
    <property type="evidence" value="ECO:0007669"/>
    <property type="project" value="UniProtKB-SubCell"/>
</dbReference>
<keyword evidence="4 6" id="KW-1133">Transmembrane helix</keyword>
<dbReference type="Pfam" id="PF01943">
    <property type="entry name" value="Polysacc_synt"/>
    <property type="match status" value="1"/>
</dbReference>
<dbReference type="EMBL" id="FBWK01000048">
    <property type="protein sequence ID" value="CUX45592.1"/>
    <property type="molecule type" value="Genomic_DNA"/>
</dbReference>
<proteinExistence type="predicted"/>
<dbReference type="Proteomes" id="UP000191988">
    <property type="component" value="Unassembled WGS sequence"/>
</dbReference>
<feature type="transmembrane region" description="Helical" evidence="6">
    <location>
        <begin position="79"/>
        <end position="105"/>
    </location>
</feature>
<keyword evidence="5 6" id="KW-0472">Membrane</keyword>
<keyword evidence="3 6" id="KW-0812">Transmembrane</keyword>
<feature type="transmembrane region" description="Helical" evidence="6">
    <location>
        <begin position="155"/>
        <end position="175"/>
    </location>
</feature>
<feature type="transmembrane region" description="Helical" evidence="6">
    <location>
        <begin position="12"/>
        <end position="33"/>
    </location>
</feature>
<keyword evidence="2" id="KW-1003">Cell membrane</keyword>
<sequence>MSSRLIFGLSANLAGGLVPMAVTLIVTPFYLHLVGLERFGILSLIWLLLGYLGIFDFGFGRTVASAVARESDEHRRADFFWTGLALSTLGGLAGAFLAYCIGRFFFDRIFSVSADLSGEIGTALLTLVAILPFVTISSVLTGYLQGREQFGKLNIAQSAGTILFQTAPLLAGWLVSVELPWLAVGALLGRVGGVVLLFAYCLSLSKEARVPRFSISDVRPMLSFGGWTMVSGVMNQLMLTMDRFVIGAVSSLHAVAIYSLPYNVIIRVTLIPYSWFSVLFPRFAAAKHDEEARQILEFGSRVMFLTITPITVCGLIFLKPFLDLWVGREIADQAVPPGTILMAGFWFYAMTFMPLAFFQSRGKARVPTLAYAIEFVVFVPLLYFAVAKAGVIGAAGAWVFRTMLDGIILYWAANRVTVYWKNFALAMPCLLPVSLFELLGRDLEYYNALKSFLLIGSLVYIAFCLLPSERGMVVQFIRSVRRKAL</sequence>
<feature type="transmembrane region" description="Helical" evidence="6">
    <location>
        <begin position="181"/>
        <end position="202"/>
    </location>
</feature>
<name>A0A1S7R1J9_9HYPH</name>
<accession>A0A1S7R1J9</accession>
<feature type="transmembrane region" description="Helical" evidence="6">
    <location>
        <begin position="338"/>
        <end position="357"/>
    </location>
</feature>
<dbReference type="AlphaFoldDB" id="A0A1S7R1J9"/>
<feature type="transmembrane region" description="Helical" evidence="6">
    <location>
        <begin position="445"/>
        <end position="466"/>
    </location>
</feature>
<feature type="transmembrane region" description="Helical" evidence="6">
    <location>
        <begin position="298"/>
        <end position="318"/>
    </location>
</feature>
<keyword evidence="8" id="KW-1185">Reference proteome</keyword>
<feature type="transmembrane region" description="Helical" evidence="6">
    <location>
        <begin position="39"/>
        <end position="59"/>
    </location>
</feature>
<dbReference type="CDD" id="cd13128">
    <property type="entry name" value="MATE_Wzx_like"/>
    <property type="match status" value="1"/>
</dbReference>
<dbReference type="PANTHER" id="PTHR30250:SF11">
    <property type="entry name" value="O-ANTIGEN TRANSPORTER-RELATED"/>
    <property type="match status" value="1"/>
</dbReference>